<sequence>MKSTYSRMLPAFIVGCLMLSGCNPMQEKPSDQTLAYMEDFQLFGPEKDELIGELNPAIYRTVNRSNEGLDQLPITVVPQEGVNVQVPTGRYMITGYPVGNIFVYDENNELIVTEIVGSYSDASAASLTVDIDASYTIRADGGYESVNVAPIPTIMSPESLSNGLWTVGIDIEAGTYKATPAYGHGYLAIYEEGKEPVLYELIGGEIGKTASVIELKDGQVVHLKKVSVVLLEAVE</sequence>
<evidence type="ECO:0000313" key="2">
    <source>
        <dbReference type="Proteomes" id="UP000626786"/>
    </source>
</evidence>
<proteinExistence type="predicted"/>
<dbReference type="RefSeq" id="WP_191694549.1">
    <property type="nucleotide sequence ID" value="NZ_JACSQN010000007.1"/>
</dbReference>
<accession>A0ABR8U9Z7</accession>
<name>A0ABR8U9Z7_9BACL</name>
<gene>
    <name evidence="1" type="ORF">H9649_09725</name>
</gene>
<dbReference type="Proteomes" id="UP000626786">
    <property type="component" value="Unassembled WGS sequence"/>
</dbReference>
<evidence type="ECO:0008006" key="3">
    <source>
        <dbReference type="Google" id="ProtNLM"/>
    </source>
</evidence>
<dbReference type="PROSITE" id="PS51257">
    <property type="entry name" value="PROKAR_LIPOPROTEIN"/>
    <property type="match status" value="1"/>
</dbReference>
<keyword evidence="2" id="KW-1185">Reference proteome</keyword>
<dbReference type="EMBL" id="JACSQN010000007">
    <property type="protein sequence ID" value="MBD7984862.1"/>
    <property type="molecule type" value="Genomic_DNA"/>
</dbReference>
<protein>
    <recommendedName>
        <fullName evidence="3">Lipoprotein</fullName>
    </recommendedName>
</protein>
<comment type="caution">
    <text evidence="1">The sequence shown here is derived from an EMBL/GenBank/DDBJ whole genome shotgun (WGS) entry which is preliminary data.</text>
</comment>
<evidence type="ECO:0000313" key="1">
    <source>
        <dbReference type="EMBL" id="MBD7984862.1"/>
    </source>
</evidence>
<organism evidence="1 2">
    <name type="scientific">Sporosarcina quadrami</name>
    <dbReference type="NCBI Taxonomy" id="2762234"/>
    <lineage>
        <taxon>Bacteria</taxon>
        <taxon>Bacillati</taxon>
        <taxon>Bacillota</taxon>
        <taxon>Bacilli</taxon>
        <taxon>Bacillales</taxon>
        <taxon>Caryophanaceae</taxon>
        <taxon>Sporosarcina</taxon>
    </lineage>
</organism>
<reference evidence="1 2" key="1">
    <citation type="submission" date="2020-08" db="EMBL/GenBank/DDBJ databases">
        <title>A Genomic Blueprint of the Chicken Gut Microbiome.</title>
        <authorList>
            <person name="Gilroy R."/>
            <person name="Ravi A."/>
            <person name="Getino M."/>
            <person name="Pursley I."/>
            <person name="Horton D.L."/>
            <person name="Alikhan N.-F."/>
            <person name="Baker D."/>
            <person name="Gharbi K."/>
            <person name="Hall N."/>
            <person name="Watson M."/>
            <person name="Adriaenssens E.M."/>
            <person name="Foster-Nyarko E."/>
            <person name="Jarju S."/>
            <person name="Secka A."/>
            <person name="Antonio M."/>
            <person name="Oren A."/>
            <person name="Chaudhuri R."/>
            <person name="La Ragione R.M."/>
            <person name="Hildebrand F."/>
            <person name="Pallen M.J."/>
        </authorList>
    </citation>
    <scope>NUCLEOTIDE SEQUENCE [LARGE SCALE GENOMIC DNA]</scope>
    <source>
        <strain evidence="1 2">Sa2YVA2</strain>
    </source>
</reference>